<evidence type="ECO:0000313" key="12">
    <source>
        <dbReference type="EMBL" id="RNE66557.1"/>
    </source>
</evidence>
<evidence type="ECO:0000256" key="8">
    <source>
        <dbReference type="HAMAP-Rule" id="MF_00169"/>
    </source>
</evidence>
<feature type="binding site" evidence="8 10">
    <location>
        <position position="73"/>
    </location>
    <ligand>
        <name>substrate</name>
    </ligand>
</feature>
<evidence type="ECO:0000256" key="2">
    <source>
        <dbReference type="ARBA" id="ARBA00004902"/>
    </source>
</evidence>
<evidence type="ECO:0000313" key="13">
    <source>
        <dbReference type="Proteomes" id="UP000279859"/>
    </source>
</evidence>
<dbReference type="InterPro" id="IPR036441">
    <property type="entry name" value="DHquinase_II_sf"/>
</dbReference>
<accession>A0A3M8LM06</accession>
<dbReference type="EMBL" id="RDSR01000004">
    <property type="protein sequence ID" value="RNE66557.1"/>
    <property type="molecule type" value="Genomic_DNA"/>
</dbReference>
<comment type="subunit">
    <text evidence="4 8">Homododecamer.</text>
</comment>
<dbReference type="PIRSF" id="PIRSF001399">
    <property type="entry name" value="DHquinase_II"/>
    <property type="match status" value="1"/>
</dbReference>
<comment type="caution">
    <text evidence="12">The sequence shown here is derived from an EMBL/GenBank/DDBJ whole genome shotgun (WGS) entry which is preliminary data.</text>
</comment>
<dbReference type="CDD" id="cd00466">
    <property type="entry name" value="DHQase_II"/>
    <property type="match status" value="1"/>
</dbReference>
<keyword evidence="6 8" id="KW-0057">Aromatic amino acid biosynthesis</keyword>
<evidence type="ECO:0000256" key="3">
    <source>
        <dbReference type="ARBA" id="ARBA00011037"/>
    </source>
</evidence>
<protein>
    <recommendedName>
        <fullName evidence="5 8">3-dehydroquinate dehydratase</fullName>
        <shortName evidence="8">3-dehydroquinase</shortName>
        <ecNumber evidence="5 8">4.2.1.10</ecNumber>
    </recommendedName>
    <alternativeName>
        <fullName evidence="8">Type II DHQase</fullName>
    </alternativeName>
</protein>
<dbReference type="GO" id="GO:0009073">
    <property type="term" value="P:aromatic amino acid family biosynthetic process"/>
    <property type="evidence" value="ECO:0007669"/>
    <property type="project" value="UniProtKB-KW"/>
</dbReference>
<keyword evidence="13" id="KW-1185">Reference proteome</keyword>
<dbReference type="PANTHER" id="PTHR21272">
    <property type="entry name" value="CATABOLIC 3-DEHYDROQUINASE"/>
    <property type="match status" value="1"/>
</dbReference>
<feature type="binding site" evidence="8 10">
    <location>
        <begin position="103"/>
        <end position="104"/>
    </location>
    <ligand>
        <name>substrate</name>
    </ligand>
</feature>
<evidence type="ECO:0000256" key="10">
    <source>
        <dbReference type="PIRSR" id="PIRSR001399-2"/>
    </source>
</evidence>
<dbReference type="Proteomes" id="UP000279859">
    <property type="component" value="Unassembled WGS sequence"/>
</dbReference>
<name>A0A3M8LM06_9MICO</name>
<dbReference type="PROSITE" id="PS01029">
    <property type="entry name" value="DEHYDROQUINASE_II"/>
    <property type="match status" value="1"/>
</dbReference>
<sequence length="148" mass="15863">MRTVLVLNGPNLGRLGSREPDVYGAADLDALRTYLMDAAGDDVTIDLRQTDDEAELIHWLHEAVDSALPVILNPAAFTHYSYALRDAAALVTKAGLALVEVHISNPHARDSFRHTSVISGIATGVIAGFGFDSYRLALDAVTRAHPAS</sequence>
<dbReference type="OrthoDB" id="9790793at2"/>
<comment type="similarity">
    <text evidence="3 8">Belongs to the type-II 3-dehydroquinase family.</text>
</comment>
<dbReference type="UniPathway" id="UPA00053">
    <property type="reaction ID" value="UER00086"/>
</dbReference>
<dbReference type="RefSeq" id="WP_123044991.1">
    <property type="nucleotide sequence ID" value="NZ_RDSR01000004.1"/>
</dbReference>
<dbReference type="Gene3D" id="3.40.50.9100">
    <property type="entry name" value="Dehydroquinase, class II"/>
    <property type="match status" value="1"/>
</dbReference>
<feature type="active site" description="Proton acceptor" evidence="8 9">
    <location>
        <position position="23"/>
    </location>
</feature>
<dbReference type="InterPro" id="IPR018509">
    <property type="entry name" value="DHquinase_II_CS"/>
</dbReference>
<feature type="binding site" evidence="8 10">
    <location>
        <position position="86"/>
    </location>
    <ligand>
        <name>substrate</name>
    </ligand>
</feature>
<dbReference type="GO" id="GO:0009423">
    <property type="term" value="P:chorismate biosynthetic process"/>
    <property type="evidence" value="ECO:0007669"/>
    <property type="project" value="UniProtKB-UniRule"/>
</dbReference>
<dbReference type="PANTHER" id="PTHR21272:SF3">
    <property type="entry name" value="CATABOLIC 3-DEHYDROQUINASE"/>
    <property type="match status" value="1"/>
</dbReference>
<comment type="pathway">
    <text evidence="2 8">Metabolic intermediate biosynthesis; chorismate biosynthesis; chorismate from D-erythrose 4-phosphate and phosphoenolpyruvate: step 3/7.</text>
</comment>
<evidence type="ECO:0000256" key="1">
    <source>
        <dbReference type="ARBA" id="ARBA00001864"/>
    </source>
</evidence>
<dbReference type="HAMAP" id="MF_00169">
    <property type="entry name" value="AroQ"/>
    <property type="match status" value="1"/>
</dbReference>
<evidence type="ECO:0000256" key="5">
    <source>
        <dbReference type="ARBA" id="ARBA00012060"/>
    </source>
</evidence>
<dbReference type="SUPFAM" id="SSF52304">
    <property type="entry name" value="Type II 3-dehydroquinate dehydratase"/>
    <property type="match status" value="1"/>
</dbReference>
<feature type="binding site" evidence="8 10">
    <location>
        <position position="79"/>
    </location>
    <ligand>
        <name>substrate</name>
    </ligand>
</feature>
<feature type="site" description="Transition state stabilizer" evidence="8 11">
    <location>
        <position position="18"/>
    </location>
</feature>
<evidence type="ECO:0000256" key="11">
    <source>
        <dbReference type="PIRSR" id="PIRSR001399-3"/>
    </source>
</evidence>
<evidence type="ECO:0000256" key="6">
    <source>
        <dbReference type="ARBA" id="ARBA00023141"/>
    </source>
</evidence>
<comment type="function">
    <text evidence="8">Catalyzes a trans-dehydration via an enolate intermediate.</text>
</comment>
<evidence type="ECO:0000256" key="7">
    <source>
        <dbReference type="ARBA" id="ARBA00023239"/>
    </source>
</evidence>
<dbReference type="GO" id="GO:0003855">
    <property type="term" value="F:3-dehydroquinate dehydratase activity"/>
    <property type="evidence" value="ECO:0007669"/>
    <property type="project" value="UniProtKB-UniRule"/>
</dbReference>
<keyword evidence="7 8" id="KW-0456">Lyase</keyword>
<reference evidence="12 13" key="1">
    <citation type="submission" date="2018-11" db="EMBL/GenBank/DDBJ databases">
        <title>Cryobacterium sp. nov., isolated from rhizosphere soil of lettuce.</title>
        <authorList>
            <person name="Wang Y."/>
        </authorList>
    </citation>
    <scope>NUCLEOTIDE SEQUENCE [LARGE SCALE GENOMIC DNA]</scope>
    <source>
        <strain evidence="12 13">NEAU-85</strain>
    </source>
</reference>
<dbReference type="Pfam" id="PF01220">
    <property type="entry name" value="DHquinase_II"/>
    <property type="match status" value="1"/>
</dbReference>
<dbReference type="AlphaFoldDB" id="A0A3M8LM06"/>
<feature type="binding site" evidence="8 10">
    <location>
        <position position="113"/>
    </location>
    <ligand>
        <name>substrate</name>
    </ligand>
</feature>
<feature type="active site" description="Proton donor" evidence="8 9">
    <location>
        <position position="102"/>
    </location>
</feature>
<gene>
    <name evidence="8" type="primary">aroQ</name>
    <name evidence="12" type="ORF">EEJ31_03930</name>
</gene>
<proteinExistence type="inferred from homology"/>
<organism evidence="12 13">
    <name type="scientific">Cryobacterium tepidiphilum</name>
    <dbReference type="NCBI Taxonomy" id="2486026"/>
    <lineage>
        <taxon>Bacteria</taxon>
        <taxon>Bacillati</taxon>
        <taxon>Actinomycetota</taxon>
        <taxon>Actinomycetes</taxon>
        <taxon>Micrococcales</taxon>
        <taxon>Microbacteriaceae</taxon>
        <taxon>Cryobacterium</taxon>
    </lineage>
</organism>
<comment type="catalytic activity">
    <reaction evidence="1 8">
        <text>3-dehydroquinate = 3-dehydroshikimate + H2O</text>
        <dbReference type="Rhea" id="RHEA:21096"/>
        <dbReference type="ChEBI" id="CHEBI:15377"/>
        <dbReference type="ChEBI" id="CHEBI:16630"/>
        <dbReference type="ChEBI" id="CHEBI:32364"/>
        <dbReference type="EC" id="4.2.1.10"/>
    </reaction>
</comment>
<dbReference type="EC" id="4.2.1.10" evidence="5 8"/>
<evidence type="ECO:0000256" key="9">
    <source>
        <dbReference type="PIRSR" id="PIRSR001399-1"/>
    </source>
</evidence>
<dbReference type="GO" id="GO:0008652">
    <property type="term" value="P:amino acid biosynthetic process"/>
    <property type="evidence" value="ECO:0007669"/>
    <property type="project" value="UniProtKB-KW"/>
</dbReference>
<dbReference type="InterPro" id="IPR001874">
    <property type="entry name" value="DHquinase_II"/>
</dbReference>
<keyword evidence="8" id="KW-0028">Amino-acid biosynthesis</keyword>
<dbReference type="NCBIfam" id="NF003805">
    <property type="entry name" value="PRK05395.1-2"/>
    <property type="match status" value="1"/>
</dbReference>
<evidence type="ECO:0000256" key="4">
    <source>
        <dbReference type="ARBA" id="ARBA00011193"/>
    </source>
</evidence>
<dbReference type="GO" id="GO:0019631">
    <property type="term" value="P:quinate catabolic process"/>
    <property type="evidence" value="ECO:0007669"/>
    <property type="project" value="TreeGrafter"/>
</dbReference>
<dbReference type="NCBIfam" id="NF003807">
    <property type="entry name" value="PRK05395.1-4"/>
    <property type="match status" value="1"/>
</dbReference>